<evidence type="ECO:0000313" key="2">
    <source>
        <dbReference type="EMBL" id="CAF1527693.1"/>
    </source>
</evidence>
<reference evidence="3" key="1">
    <citation type="submission" date="2021-02" db="EMBL/GenBank/DDBJ databases">
        <authorList>
            <person name="Nowell W R."/>
        </authorList>
    </citation>
    <scope>NUCLEOTIDE SEQUENCE</scope>
</reference>
<keyword evidence="1" id="KW-0812">Transmembrane</keyword>
<comment type="caution">
    <text evidence="3">The sequence shown here is derived from an EMBL/GenBank/DDBJ whole genome shotgun (WGS) entry which is preliminary data.</text>
</comment>
<feature type="transmembrane region" description="Helical" evidence="1">
    <location>
        <begin position="12"/>
        <end position="38"/>
    </location>
</feature>
<sequence length="454" mass="53698">MIRRIRYRLKSFGGIRIYILSTCCLFIFVQLLTAKLFYSEKPPTPVLSRLYPDMPMLMDLRSYSVCHPKTLSLDKLTAYYHQYSKQQVCFLIEHLDGGPWWSYVTQEFAEILTHLEELGIRSNITYRPFPQHIKFDYQTNLTRYFLNGCHFDEHAYIQNKVLIVVLIWDVNSLLWHRMHHQWSSLLEKLRIRITIFIDDLHFTTKNSFSSRQYLFQSIASEIFSTYAYIFHNYYFNISSSKITWLPHAASSLSYHTINRSAENLLFVSGANLFEWYPCRSRGYLLCRIRKDLTACLKHPGYAETMKNDSSYFYGGRRYFSYMKQYVFGLGTCQSVHYAIAKLFELPANGLALVTTNDLIPILERLHLYHNEHFLTIKCSSVNQLIKEIVRLQSLSKDTIDNMRLKSQEVVYERHLIQHRAELLHARLMAQALIAMSSSDNERTKWEQWGRYCDS</sequence>
<dbReference type="Proteomes" id="UP000663834">
    <property type="component" value="Unassembled WGS sequence"/>
</dbReference>
<name>A0A816ATV7_9BILA</name>
<dbReference type="AlphaFoldDB" id="A0A816ATV7"/>
<keyword evidence="1" id="KW-0472">Membrane</keyword>
<dbReference type="OrthoDB" id="10034067at2759"/>
<proteinExistence type="predicted"/>
<evidence type="ECO:0000256" key="1">
    <source>
        <dbReference type="SAM" id="Phobius"/>
    </source>
</evidence>
<dbReference type="EMBL" id="CAJNOV010013603">
    <property type="protein sequence ID" value="CAF1527693.1"/>
    <property type="molecule type" value="Genomic_DNA"/>
</dbReference>
<evidence type="ECO:0000313" key="4">
    <source>
        <dbReference type="Proteomes" id="UP000663834"/>
    </source>
</evidence>
<protein>
    <submittedName>
        <fullName evidence="3">Uncharacterized protein</fullName>
    </submittedName>
</protein>
<accession>A0A816ATV7</accession>
<gene>
    <name evidence="2" type="ORF">CJN711_LOCUS28828</name>
    <name evidence="3" type="ORF">KQP761_LOCUS22316</name>
</gene>
<organism evidence="3 4">
    <name type="scientific">Rotaria magnacalcarata</name>
    <dbReference type="NCBI Taxonomy" id="392030"/>
    <lineage>
        <taxon>Eukaryota</taxon>
        <taxon>Metazoa</taxon>
        <taxon>Spiralia</taxon>
        <taxon>Gnathifera</taxon>
        <taxon>Rotifera</taxon>
        <taxon>Eurotatoria</taxon>
        <taxon>Bdelloidea</taxon>
        <taxon>Philodinida</taxon>
        <taxon>Philodinidae</taxon>
        <taxon>Rotaria</taxon>
    </lineage>
</organism>
<keyword evidence="1" id="KW-1133">Transmembrane helix</keyword>
<dbReference type="EMBL" id="CAJNOW010011734">
    <property type="protein sequence ID" value="CAF1601335.1"/>
    <property type="molecule type" value="Genomic_DNA"/>
</dbReference>
<dbReference type="Proteomes" id="UP000663855">
    <property type="component" value="Unassembled WGS sequence"/>
</dbReference>
<evidence type="ECO:0000313" key="3">
    <source>
        <dbReference type="EMBL" id="CAF1601335.1"/>
    </source>
</evidence>